<dbReference type="PANTHER" id="PTHR33231:SF1">
    <property type="entry name" value="30S RIBOSOMAL PROTEIN"/>
    <property type="match status" value="1"/>
</dbReference>
<dbReference type="GO" id="GO:0043024">
    <property type="term" value="F:ribosomal small subunit binding"/>
    <property type="evidence" value="ECO:0007669"/>
    <property type="project" value="TreeGrafter"/>
</dbReference>
<evidence type="ECO:0000256" key="3">
    <source>
        <dbReference type="ARBA" id="ARBA00041148"/>
    </source>
</evidence>
<reference evidence="5 6" key="1">
    <citation type="submission" date="2017-12" db="EMBL/GenBank/DDBJ databases">
        <title>Phylogenetic diversity of female urinary microbiome.</title>
        <authorList>
            <person name="Thomas-White K."/>
            <person name="Wolfe A.J."/>
        </authorList>
    </citation>
    <scope>NUCLEOTIDE SEQUENCE [LARGE SCALE GENOMIC DNA]</scope>
    <source>
        <strain evidence="5 6">UMB0112</strain>
    </source>
</reference>
<evidence type="ECO:0000256" key="1">
    <source>
        <dbReference type="ARBA" id="ARBA00022845"/>
    </source>
</evidence>
<dbReference type="CDD" id="cd00552">
    <property type="entry name" value="RaiA"/>
    <property type="match status" value="1"/>
</dbReference>
<dbReference type="InterPro" id="IPR036567">
    <property type="entry name" value="RHF-like"/>
</dbReference>
<proteinExistence type="predicted"/>
<name>A0A2I1NAG0_9BACT</name>
<dbReference type="Proteomes" id="UP000234639">
    <property type="component" value="Unassembled WGS sequence"/>
</dbReference>
<dbReference type="InterPro" id="IPR032528">
    <property type="entry name" value="Ribosom_S30AE_C"/>
</dbReference>
<gene>
    <name evidence="5" type="primary">raiA</name>
    <name evidence="5" type="ORF">CYJ41_03030</name>
</gene>
<dbReference type="PANTHER" id="PTHR33231">
    <property type="entry name" value="30S RIBOSOMAL PROTEIN"/>
    <property type="match status" value="1"/>
</dbReference>
<dbReference type="SUPFAM" id="SSF69754">
    <property type="entry name" value="Ribosome binding protein Y (YfiA homologue)"/>
    <property type="match status" value="1"/>
</dbReference>
<dbReference type="Pfam" id="PF16321">
    <property type="entry name" value="Ribosom_S30AE_C"/>
    <property type="match status" value="1"/>
</dbReference>
<dbReference type="GO" id="GO:0022627">
    <property type="term" value="C:cytosolic small ribosomal subunit"/>
    <property type="evidence" value="ECO:0007669"/>
    <property type="project" value="TreeGrafter"/>
</dbReference>
<dbReference type="InterPro" id="IPR050574">
    <property type="entry name" value="HPF/YfiA_ribosome-assoc"/>
</dbReference>
<evidence type="ECO:0000313" key="6">
    <source>
        <dbReference type="Proteomes" id="UP000234639"/>
    </source>
</evidence>
<sequence>MNTSIVGKQFDLTDTIKEYLEKAFENLEKYNLNIVSTRCVISADEKQGRKGFVVNLSINLPKKETIVISQKDKDLYAAIDSIIDRASKVLRRQHDKWKTHKNKDELKEIVLDKSHDIDLSEHIDEIVEAELETHKPLEIDEALFTLKNSNDQFLVFNDMNAKMRVLYKRKDGKFGLF</sequence>
<dbReference type="EMBL" id="PKHU01000003">
    <property type="protein sequence ID" value="PKZ29349.1"/>
    <property type="molecule type" value="Genomic_DNA"/>
</dbReference>
<dbReference type="InterPro" id="IPR038416">
    <property type="entry name" value="Ribosom_S30AE_C_sf"/>
</dbReference>
<dbReference type="AlphaFoldDB" id="A0A2I1NAG0"/>
<evidence type="ECO:0000313" key="5">
    <source>
        <dbReference type="EMBL" id="PKZ29349.1"/>
    </source>
</evidence>
<comment type="subunit">
    <text evidence="2">Associates exclusively with 100S ribosomes, which are dimers of 70S ribosomes.</text>
</comment>
<dbReference type="Gene3D" id="3.30.160.100">
    <property type="entry name" value="Ribosome hibernation promotion factor-like"/>
    <property type="match status" value="1"/>
</dbReference>
<evidence type="ECO:0000256" key="2">
    <source>
        <dbReference type="ARBA" id="ARBA00038695"/>
    </source>
</evidence>
<evidence type="ECO:0000259" key="4">
    <source>
        <dbReference type="Pfam" id="PF16321"/>
    </source>
</evidence>
<dbReference type="Gene3D" id="3.30.505.50">
    <property type="entry name" value="Sigma 54 modulation/S30EA ribosomal protein, C-terminal domain"/>
    <property type="match status" value="1"/>
</dbReference>
<dbReference type="InterPro" id="IPR003489">
    <property type="entry name" value="RHF/RaiA"/>
</dbReference>
<dbReference type="NCBIfam" id="TIGR00741">
    <property type="entry name" value="yfiA"/>
    <property type="match status" value="1"/>
</dbReference>
<organism evidence="5 6">
    <name type="scientific">Campylobacter ureolyticus</name>
    <dbReference type="NCBI Taxonomy" id="827"/>
    <lineage>
        <taxon>Bacteria</taxon>
        <taxon>Pseudomonadati</taxon>
        <taxon>Campylobacterota</taxon>
        <taxon>Epsilonproteobacteria</taxon>
        <taxon>Campylobacterales</taxon>
        <taxon>Campylobacteraceae</taxon>
        <taxon>Campylobacter</taxon>
    </lineage>
</organism>
<keyword evidence="1" id="KW-0810">Translation regulation</keyword>
<dbReference type="Pfam" id="PF02482">
    <property type="entry name" value="Ribosomal_S30AE"/>
    <property type="match status" value="1"/>
</dbReference>
<accession>A0A2I1NAG0</accession>
<protein>
    <recommendedName>
        <fullName evidence="3">Ribosome hibernation promoting factor</fullName>
    </recommendedName>
</protein>
<dbReference type="RefSeq" id="WP_050335365.1">
    <property type="nucleotide sequence ID" value="NZ_JAPXGI010000002.1"/>
</dbReference>
<dbReference type="GO" id="GO:0045900">
    <property type="term" value="P:negative regulation of translational elongation"/>
    <property type="evidence" value="ECO:0007669"/>
    <property type="project" value="TreeGrafter"/>
</dbReference>
<comment type="caution">
    <text evidence="5">The sequence shown here is derived from an EMBL/GenBank/DDBJ whole genome shotgun (WGS) entry which is preliminary data.</text>
</comment>
<feature type="domain" description="Sigma 54 modulation/S30EA ribosomal protein C-terminal" evidence="4">
    <location>
        <begin position="124"/>
        <end position="176"/>
    </location>
</feature>